<reference evidence="3" key="1">
    <citation type="journal article" date="2016" name="Nature">
        <title>The genome of the seagrass Zostera marina reveals angiosperm adaptation to the sea.</title>
        <authorList>
            <person name="Olsen J.L."/>
            <person name="Rouze P."/>
            <person name="Verhelst B."/>
            <person name="Lin Y.-C."/>
            <person name="Bayer T."/>
            <person name="Collen J."/>
            <person name="Dattolo E."/>
            <person name="De Paoli E."/>
            <person name="Dittami S."/>
            <person name="Maumus F."/>
            <person name="Michel G."/>
            <person name="Kersting A."/>
            <person name="Lauritano C."/>
            <person name="Lohaus R."/>
            <person name="Toepel M."/>
            <person name="Tonon T."/>
            <person name="Vanneste K."/>
            <person name="Amirebrahimi M."/>
            <person name="Brakel J."/>
            <person name="Bostroem C."/>
            <person name="Chovatia M."/>
            <person name="Grimwood J."/>
            <person name="Jenkins J.W."/>
            <person name="Jueterbock A."/>
            <person name="Mraz A."/>
            <person name="Stam W.T."/>
            <person name="Tice H."/>
            <person name="Bornberg-Bauer E."/>
            <person name="Green P.J."/>
            <person name="Pearson G.A."/>
            <person name="Procaccini G."/>
            <person name="Duarte C.M."/>
            <person name="Schmutz J."/>
            <person name="Reusch T.B.H."/>
            <person name="Van de Peer Y."/>
        </authorList>
    </citation>
    <scope>NUCLEOTIDE SEQUENCE [LARGE SCALE GENOMIC DNA]</scope>
    <source>
        <strain evidence="3">cv. Finnish</strain>
    </source>
</reference>
<evidence type="ECO:0000256" key="1">
    <source>
        <dbReference type="ARBA" id="ARBA00022801"/>
    </source>
</evidence>
<accession>A0A0K9NKC1</accession>
<dbReference type="Proteomes" id="UP000036987">
    <property type="component" value="Unassembled WGS sequence"/>
</dbReference>
<dbReference type="OMA" id="EEVCGFC"/>
<dbReference type="HAMAP" id="MF_00528">
    <property type="entry name" value="Maf"/>
    <property type="match status" value="1"/>
</dbReference>
<dbReference type="OrthoDB" id="10267058at2759"/>
<dbReference type="FunFam" id="3.90.950.10:FF:000008">
    <property type="entry name" value="Maf-like protein, expressed"/>
    <property type="match status" value="1"/>
</dbReference>
<protein>
    <submittedName>
        <fullName evidence="2">Maf family protein, putative, expressed</fullName>
    </submittedName>
</protein>
<dbReference type="CDD" id="cd00555">
    <property type="entry name" value="Maf"/>
    <property type="match status" value="1"/>
</dbReference>
<dbReference type="SUPFAM" id="SSF52972">
    <property type="entry name" value="ITPase-like"/>
    <property type="match status" value="1"/>
</dbReference>
<sequence length="219" mass="24187">MAAMLSASPFKIILGSQSVARRNILTKMGYEFTTMTADIDEKGIRREKPEELVMVLAEAKADAILSKLKIMDYKDSDPTLLLTSDIVVVHDGVIREKPSNKEEARCFLRGYSGGHVSTVGSVLVTNLKTGFRKGALDKAEVYFHEIPDETIEKLIDDGVVFNVAGGLLIEHPLTRTFVDRVEGDIDSIMGLSKELTEKLFHEVLSLQYIGNQSNGIQLS</sequence>
<dbReference type="GO" id="GO:0047429">
    <property type="term" value="F:nucleoside triphosphate diphosphatase activity"/>
    <property type="evidence" value="ECO:0000318"/>
    <property type="project" value="GO_Central"/>
</dbReference>
<dbReference type="Gene3D" id="3.90.950.10">
    <property type="match status" value="1"/>
</dbReference>
<organism evidence="2 3">
    <name type="scientific">Zostera marina</name>
    <name type="common">Eelgrass</name>
    <dbReference type="NCBI Taxonomy" id="29655"/>
    <lineage>
        <taxon>Eukaryota</taxon>
        <taxon>Viridiplantae</taxon>
        <taxon>Streptophyta</taxon>
        <taxon>Embryophyta</taxon>
        <taxon>Tracheophyta</taxon>
        <taxon>Spermatophyta</taxon>
        <taxon>Magnoliopsida</taxon>
        <taxon>Liliopsida</taxon>
        <taxon>Zosteraceae</taxon>
        <taxon>Zostera</taxon>
    </lineage>
</organism>
<dbReference type="InterPro" id="IPR003697">
    <property type="entry name" value="Maf-like"/>
</dbReference>
<dbReference type="Pfam" id="PF02545">
    <property type="entry name" value="Maf"/>
    <property type="match status" value="1"/>
</dbReference>
<dbReference type="EMBL" id="LFYR01002171">
    <property type="protein sequence ID" value="KMZ56532.1"/>
    <property type="molecule type" value="Genomic_DNA"/>
</dbReference>
<comment type="caution">
    <text evidence="2">The sequence shown here is derived from an EMBL/GenBank/DDBJ whole genome shotgun (WGS) entry which is preliminary data.</text>
</comment>
<evidence type="ECO:0000313" key="3">
    <source>
        <dbReference type="Proteomes" id="UP000036987"/>
    </source>
</evidence>
<proteinExistence type="inferred from homology"/>
<dbReference type="PANTHER" id="PTHR43213">
    <property type="entry name" value="BIFUNCTIONAL DTTP/UTP PYROPHOSPHATASE/METHYLTRANSFERASE PROTEIN-RELATED"/>
    <property type="match status" value="1"/>
</dbReference>
<dbReference type="PANTHER" id="PTHR43213:SF4">
    <property type="entry name" value="7-METHYL-GTP PYROPHOSPHATASE"/>
    <property type="match status" value="1"/>
</dbReference>
<name>A0A0K9NKC1_ZOSMR</name>
<dbReference type="AlphaFoldDB" id="A0A0K9NKC1"/>
<dbReference type="InterPro" id="IPR029001">
    <property type="entry name" value="ITPase-like_fam"/>
</dbReference>
<gene>
    <name evidence="2" type="ORF">ZOSMA_94G00580</name>
</gene>
<dbReference type="PIRSF" id="PIRSF006305">
    <property type="entry name" value="Maf"/>
    <property type="match status" value="1"/>
</dbReference>
<dbReference type="STRING" id="29655.A0A0K9NKC1"/>
<keyword evidence="3" id="KW-1185">Reference proteome</keyword>
<keyword evidence="1" id="KW-0378">Hydrolase</keyword>
<evidence type="ECO:0000313" key="2">
    <source>
        <dbReference type="EMBL" id="KMZ56532.1"/>
    </source>
</evidence>